<evidence type="ECO:0000256" key="4">
    <source>
        <dbReference type="ARBA" id="ARBA00023012"/>
    </source>
</evidence>
<dbReference type="SMART" id="SM00388">
    <property type="entry name" value="HisKA"/>
    <property type="match status" value="1"/>
</dbReference>
<dbReference type="PROSITE" id="PS50110">
    <property type="entry name" value="RESPONSE_REGULATORY"/>
    <property type="match status" value="1"/>
</dbReference>
<dbReference type="Gene3D" id="3.40.50.2300">
    <property type="match status" value="1"/>
</dbReference>
<dbReference type="RefSeq" id="WP_290358127.1">
    <property type="nucleotide sequence ID" value="NZ_JAUHHC010000002.1"/>
</dbReference>
<feature type="domain" description="Response regulatory" evidence="8">
    <location>
        <begin position="523"/>
        <end position="642"/>
    </location>
</feature>
<protein>
    <recommendedName>
        <fullName evidence="2">histidine kinase</fullName>
        <ecNumber evidence="2">2.7.13.3</ecNumber>
    </recommendedName>
</protein>
<dbReference type="SUPFAM" id="SSF55874">
    <property type="entry name" value="ATPase domain of HSP90 chaperone/DNA topoisomerase II/histidine kinase"/>
    <property type="match status" value="1"/>
</dbReference>
<dbReference type="InterPro" id="IPR003594">
    <property type="entry name" value="HATPase_dom"/>
</dbReference>
<dbReference type="Pfam" id="PF00072">
    <property type="entry name" value="Response_reg"/>
    <property type="match status" value="1"/>
</dbReference>
<dbReference type="PRINTS" id="PR00344">
    <property type="entry name" value="BCTRLSENSOR"/>
</dbReference>
<dbReference type="Proteomes" id="UP001228044">
    <property type="component" value="Unassembled WGS sequence"/>
</dbReference>
<dbReference type="Gene3D" id="1.10.287.130">
    <property type="match status" value="1"/>
</dbReference>
<keyword evidence="4" id="KW-0902">Two-component regulatory system</keyword>
<keyword evidence="3 6" id="KW-0597">Phosphoprotein</keyword>
<dbReference type="CDD" id="cd00082">
    <property type="entry name" value="HisKA"/>
    <property type="match status" value="1"/>
</dbReference>
<dbReference type="EC" id="2.7.13.3" evidence="2"/>
<dbReference type="InterPro" id="IPR035965">
    <property type="entry name" value="PAS-like_dom_sf"/>
</dbReference>
<dbReference type="SUPFAM" id="SSF55785">
    <property type="entry name" value="PYP-like sensor domain (PAS domain)"/>
    <property type="match status" value="2"/>
</dbReference>
<dbReference type="PROSITE" id="PS50109">
    <property type="entry name" value="HIS_KIN"/>
    <property type="match status" value="1"/>
</dbReference>
<evidence type="ECO:0000313" key="10">
    <source>
        <dbReference type="EMBL" id="MDN3919801.1"/>
    </source>
</evidence>
<dbReference type="Pfam" id="PF00512">
    <property type="entry name" value="HisKA"/>
    <property type="match status" value="1"/>
</dbReference>
<dbReference type="Gene3D" id="3.30.450.20">
    <property type="entry name" value="PAS domain"/>
    <property type="match status" value="1"/>
</dbReference>
<dbReference type="Pfam" id="PF08447">
    <property type="entry name" value="PAS_3"/>
    <property type="match status" value="1"/>
</dbReference>
<name>A0ABT8DUE9_9BURK</name>
<dbReference type="SUPFAM" id="SSF47384">
    <property type="entry name" value="Homodimeric domain of signal transducing histidine kinase"/>
    <property type="match status" value="1"/>
</dbReference>
<evidence type="ECO:0000256" key="2">
    <source>
        <dbReference type="ARBA" id="ARBA00012438"/>
    </source>
</evidence>
<dbReference type="InterPro" id="IPR001789">
    <property type="entry name" value="Sig_transdc_resp-reg_receiver"/>
</dbReference>
<reference evidence="10 11" key="1">
    <citation type="submission" date="2023-06" db="EMBL/GenBank/DDBJ databases">
        <title>Pelomonas sp. PFR6 16S ribosomal RNA gene Genome sequencing and assembly.</title>
        <authorList>
            <person name="Woo H."/>
        </authorList>
    </citation>
    <scope>NUCLEOTIDE SEQUENCE [LARGE SCALE GENOMIC DNA]</scope>
    <source>
        <strain evidence="10 11">PFR6</strain>
    </source>
</reference>
<dbReference type="InterPro" id="IPR036641">
    <property type="entry name" value="HPT_dom_sf"/>
</dbReference>
<dbReference type="PANTHER" id="PTHR45339">
    <property type="entry name" value="HYBRID SIGNAL TRANSDUCTION HISTIDINE KINASE J"/>
    <property type="match status" value="1"/>
</dbReference>
<dbReference type="Pfam" id="PF01627">
    <property type="entry name" value="Hpt"/>
    <property type="match status" value="1"/>
</dbReference>
<keyword evidence="11" id="KW-1185">Reference proteome</keyword>
<evidence type="ECO:0000256" key="1">
    <source>
        <dbReference type="ARBA" id="ARBA00000085"/>
    </source>
</evidence>
<feature type="modified residue" description="4-aspartylphosphate" evidence="6">
    <location>
        <position position="572"/>
    </location>
</feature>
<comment type="catalytic activity">
    <reaction evidence="1">
        <text>ATP + protein L-histidine = ADP + protein N-phospho-L-histidine.</text>
        <dbReference type="EC" id="2.7.13.3"/>
    </reaction>
</comment>
<dbReference type="SMART" id="SM00073">
    <property type="entry name" value="HPT"/>
    <property type="match status" value="1"/>
</dbReference>
<dbReference type="InterPro" id="IPR000014">
    <property type="entry name" value="PAS"/>
</dbReference>
<dbReference type="InterPro" id="IPR036890">
    <property type="entry name" value="HATPase_C_sf"/>
</dbReference>
<evidence type="ECO:0000256" key="6">
    <source>
        <dbReference type="PROSITE-ProRule" id="PRU00169"/>
    </source>
</evidence>
<dbReference type="InterPro" id="IPR003661">
    <property type="entry name" value="HisK_dim/P_dom"/>
</dbReference>
<dbReference type="Gene3D" id="3.30.565.10">
    <property type="entry name" value="Histidine kinase-like ATPase, C-terminal domain"/>
    <property type="match status" value="1"/>
</dbReference>
<dbReference type="InterPro" id="IPR013655">
    <property type="entry name" value="PAS_fold_3"/>
</dbReference>
<dbReference type="SUPFAM" id="SSF52172">
    <property type="entry name" value="CheY-like"/>
    <property type="match status" value="1"/>
</dbReference>
<feature type="domain" description="HPt" evidence="9">
    <location>
        <begin position="700"/>
        <end position="794"/>
    </location>
</feature>
<dbReference type="InterPro" id="IPR004358">
    <property type="entry name" value="Sig_transdc_His_kin-like_C"/>
</dbReference>
<dbReference type="Pfam" id="PF02518">
    <property type="entry name" value="HATPase_c"/>
    <property type="match status" value="1"/>
</dbReference>
<proteinExistence type="predicted"/>
<dbReference type="SUPFAM" id="SSF47226">
    <property type="entry name" value="Histidine-containing phosphotransfer domain, HPT domain"/>
    <property type="match status" value="1"/>
</dbReference>
<dbReference type="PANTHER" id="PTHR45339:SF5">
    <property type="entry name" value="HISTIDINE KINASE"/>
    <property type="match status" value="1"/>
</dbReference>
<evidence type="ECO:0000259" key="7">
    <source>
        <dbReference type="PROSITE" id="PS50109"/>
    </source>
</evidence>
<evidence type="ECO:0000313" key="11">
    <source>
        <dbReference type="Proteomes" id="UP001228044"/>
    </source>
</evidence>
<dbReference type="SMART" id="SM00091">
    <property type="entry name" value="PAS"/>
    <property type="match status" value="2"/>
</dbReference>
<dbReference type="InterPro" id="IPR008207">
    <property type="entry name" value="Sig_transdc_His_kin_Hpt_dom"/>
</dbReference>
<evidence type="ECO:0000256" key="5">
    <source>
        <dbReference type="PROSITE-ProRule" id="PRU00110"/>
    </source>
</evidence>
<evidence type="ECO:0000259" key="8">
    <source>
        <dbReference type="PROSITE" id="PS50110"/>
    </source>
</evidence>
<comment type="caution">
    <text evidence="10">The sequence shown here is derived from an EMBL/GenBank/DDBJ whole genome shotgun (WGS) entry which is preliminary data.</text>
</comment>
<feature type="modified residue" description="Phosphohistidine" evidence="5">
    <location>
        <position position="740"/>
    </location>
</feature>
<dbReference type="SMART" id="SM00448">
    <property type="entry name" value="REC"/>
    <property type="match status" value="1"/>
</dbReference>
<evidence type="ECO:0000256" key="3">
    <source>
        <dbReference type="ARBA" id="ARBA00022553"/>
    </source>
</evidence>
<accession>A0ABT8DUE9</accession>
<dbReference type="Gene3D" id="1.20.120.160">
    <property type="entry name" value="HPT domain"/>
    <property type="match status" value="1"/>
</dbReference>
<dbReference type="CDD" id="cd17546">
    <property type="entry name" value="REC_hyHK_CKI1_RcsC-like"/>
    <property type="match status" value="1"/>
</dbReference>
<sequence>MSITDDPAAARAAGRISASLVGDALPLGIALLDLGSGQLLHLNREAERLLALPAAAAPLPQPLQQALPPELLRACAAERWQALAGQRAPARQMLALAGRHGQRWLQLQLSLLPNRIGLLCLQDAGAEQQLQRALQESDTRFREVTEAVRECLFVTTPQWDRLHFSSPLLLDMLGLSPVDLRQGLQQLRERIHPADRVLYDRRLLMQADGGGADLVLRIEHPAKGLRWLRLRTRLRQQAGQALVYAILADVSDEQRQREELQQARDRAEAASRAKSAFMANMSHEFRTPMNGILGMTELLLKTGLSAEQRHQAEVAQRCAEDLLRLMDGLLAYAQGGEAPAATAAAAAEHFDPRALAEAALAPLAARAAAQGLTLDLDAAPLLPARLIGDAPRIAQVLDGLLDNALKFTPRGGVRLAVASRPAAAGGLLLEFEVSDSGIGFDPAELPRLSKPFTQAEAGLARRHAGAGLGLALVQQRVQRMGGSLSARRPADGGSVFCFSVPVRQAPEPAAEAAAAAPRWPGRYILVVEDNQVNQEVIFQMLAHLGCAVRLADSAHAGLQALQDERFDLVLMDIHMPGMDGIEALQRLRRQSAGQTPPAVPVVAVTANALSGDEKRLLSHGFDDYLPKPFRQSQLLAMLSRHLDDNLHDSTESHDSSPQAAKDGTALVHDGATMSGTPNSDTCVLDAQALARLRELDPDGSSQLLPRIINAYLKSLERLLPELAQARGETLDLAVVRHVSHTLKSSSASLGALALSQRCAEIETMARLGHAQGLDPLLDAMLVEIAEVRLALTALQNTP</sequence>
<organism evidence="10 11">
    <name type="scientific">Roseateles violae</name>
    <dbReference type="NCBI Taxonomy" id="3058042"/>
    <lineage>
        <taxon>Bacteria</taxon>
        <taxon>Pseudomonadati</taxon>
        <taxon>Pseudomonadota</taxon>
        <taxon>Betaproteobacteria</taxon>
        <taxon>Burkholderiales</taxon>
        <taxon>Sphaerotilaceae</taxon>
        <taxon>Roseateles</taxon>
    </lineage>
</organism>
<dbReference type="SMART" id="SM00387">
    <property type="entry name" value="HATPase_c"/>
    <property type="match status" value="1"/>
</dbReference>
<feature type="domain" description="Histidine kinase" evidence="7">
    <location>
        <begin position="280"/>
        <end position="504"/>
    </location>
</feature>
<gene>
    <name evidence="10" type="ORF">QWJ38_05840</name>
</gene>
<dbReference type="InterPro" id="IPR036097">
    <property type="entry name" value="HisK_dim/P_sf"/>
</dbReference>
<evidence type="ECO:0000259" key="9">
    <source>
        <dbReference type="PROSITE" id="PS50894"/>
    </source>
</evidence>
<dbReference type="EMBL" id="JAUHHC010000002">
    <property type="protein sequence ID" value="MDN3919801.1"/>
    <property type="molecule type" value="Genomic_DNA"/>
</dbReference>
<dbReference type="InterPro" id="IPR005467">
    <property type="entry name" value="His_kinase_dom"/>
</dbReference>
<dbReference type="PROSITE" id="PS50894">
    <property type="entry name" value="HPT"/>
    <property type="match status" value="1"/>
</dbReference>
<dbReference type="InterPro" id="IPR011006">
    <property type="entry name" value="CheY-like_superfamily"/>
</dbReference>